<evidence type="ECO:0000256" key="2">
    <source>
        <dbReference type="SAM" id="Phobius"/>
    </source>
</evidence>
<accession>A0A2T0UP02</accession>
<keyword evidence="4" id="KW-1185">Reference proteome</keyword>
<keyword evidence="2" id="KW-1133">Transmembrane helix</keyword>
<feature type="transmembrane region" description="Helical" evidence="2">
    <location>
        <begin position="492"/>
        <end position="511"/>
    </location>
</feature>
<keyword evidence="2" id="KW-0812">Transmembrane</keyword>
<reference evidence="3 4" key="1">
    <citation type="submission" date="2018-03" db="EMBL/GenBank/DDBJ databases">
        <title>Genomic Encyclopedia of Type Strains, Phase III (KMG-III): the genomes of soil and plant-associated and newly described type strains.</title>
        <authorList>
            <person name="Whitman W."/>
        </authorList>
    </citation>
    <scope>NUCLEOTIDE SEQUENCE [LARGE SCALE GENOMIC DNA]</scope>
    <source>
        <strain evidence="3 4">CGMCC 4.7067</strain>
    </source>
</reference>
<gene>
    <name evidence="3" type="ORF">B0I28_103126</name>
</gene>
<dbReference type="AlphaFoldDB" id="A0A2T0UP02"/>
<evidence type="ECO:0000313" key="4">
    <source>
        <dbReference type="Proteomes" id="UP000238176"/>
    </source>
</evidence>
<comment type="caution">
    <text evidence="3">The sequence shown here is derived from an EMBL/GenBank/DDBJ whole genome shotgun (WGS) entry which is preliminary data.</text>
</comment>
<dbReference type="OrthoDB" id="4222977at2"/>
<protein>
    <submittedName>
        <fullName evidence="3">Uncharacterized protein</fullName>
    </submittedName>
</protein>
<dbReference type="EMBL" id="PVTJ01000003">
    <property type="protein sequence ID" value="PRY59652.1"/>
    <property type="molecule type" value="Genomic_DNA"/>
</dbReference>
<organism evidence="3 4">
    <name type="scientific">Glycomyces artemisiae</name>
    <dbReference type="NCBI Taxonomy" id="1076443"/>
    <lineage>
        <taxon>Bacteria</taxon>
        <taxon>Bacillati</taxon>
        <taxon>Actinomycetota</taxon>
        <taxon>Actinomycetes</taxon>
        <taxon>Glycomycetales</taxon>
        <taxon>Glycomycetaceae</taxon>
        <taxon>Glycomyces</taxon>
    </lineage>
</organism>
<dbReference type="Proteomes" id="UP000238176">
    <property type="component" value="Unassembled WGS sequence"/>
</dbReference>
<evidence type="ECO:0000313" key="3">
    <source>
        <dbReference type="EMBL" id="PRY59652.1"/>
    </source>
</evidence>
<evidence type="ECO:0000256" key="1">
    <source>
        <dbReference type="SAM" id="MobiDB-lite"/>
    </source>
</evidence>
<dbReference type="RefSeq" id="WP_106363574.1">
    <property type="nucleotide sequence ID" value="NZ_PVTJ01000003.1"/>
</dbReference>
<sequence>MAGKAQAPRARTGAPRRELDRVLAPLAGRDLYRDNVFRTTGLPSDATPRQVRRAREERTNPYYEPPAETRDAPLPPSTDPDEVHHAFEGLRDPLARLVHELLWLRPDLGPDHHHNAAVRTHCAAIEAAAAGEDAPAMWAAALASWDRVFADRDTWRWARQRVRAIDDPRLDVDVVNTLKTRLPELIAAVSFALAAAAAADGDTEAAARHVAHLDEAGFREGPVKRARRAAVAPAEARVKAACEAAVERGDGAGLKAAQALLSDTAEPLRVIEVLLGRTDPLSRACRDEVAGTANRCAVGYFNKRRKDNGVSRVLERARTIAASDAVAALIDDNLAVVKTEPILGTVEPLLKLNKIDAAAARLRAWHRITKDPVRKAALAEILADPRRLCGEIREANLGGCLFFFGAKQYGARDHRSTTPGVRTHVTTLYLTFLWIPLVPLSAHIVGYDTTTWGRVYGGRVPLSGAARVYRVLFLIAAPALIALRFAGPGWALWTAAMAGAIAAVALCGRALSLDAWARKQEAAR</sequence>
<feature type="transmembrane region" description="Helical" evidence="2">
    <location>
        <begin position="428"/>
        <end position="447"/>
    </location>
</feature>
<name>A0A2T0UP02_9ACTN</name>
<keyword evidence="2" id="KW-0472">Membrane</keyword>
<feature type="region of interest" description="Disordered" evidence="1">
    <location>
        <begin position="1"/>
        <end position="84"/>
    </location>
</feature>
<proteinExistence type="predicted"/>
<feature type="transmembrane region" description="Helical" evidence="2">
    <location>
        <begin position="468"/>
        <end position="486"/>
    </location>
</feature>